<accession>A0A834G7T8</accession>
<reference evidence="2" key="1">
    <citation type="submission" date="2019-11" db="EMBL/GenBank/DDBJ databases">
        <authorList>
            <person name="Liu Y."/>
            <person name="Hou J."/>
            <person name="Li T.-Q."/>
            <person name="Guan C.-H."/>
            <person name="Wu X."/>
            <person name="Wu H.-Z."/>
            <person name="Ling F."/>
            <person name="Zhang R."/>
            <person name="Shi X.-G."/>
            <person name="Ren J.-P."/>
            <person name="Chen E.-F."/>
            <person name="Sun J.-M."/>
        </authorList>
    </citation>
    <scope>NUCLEOTIDE SEQUENCE</scope>
    <source>
        <strain evidence="2">Adult_tree_wgs_1</strain>
        <tissue evidence="2">Leaves</tissue>
    </source>
</reference>
<dbReference type="Proteomes" id="UP000626092">
    <property type="component" value="Unassembled WGS sequence"/>
</dbReference>
<sequence length="295" mass="32594">MSAIVCGSKRSFFEELLPSPPSSSPQSASSSPPVSKRLRCSSSSTSPVRFSPFSNAPPSPVDQLRALFPLMDSQVPSLFSSVSNYLSLRKVVLERVLDECGYDLNAAIKSLHELSLGYVGGNIVSAEESNTKVEKGTGIIDEDTAPSADHSAQSSVHMDGAEWVELFVREMTSATSIDDARSRAARVLESLEQSISVQAGAEAAQSHHKVNVMLKEQIEVLLRENTILKRAVAIQHERQKEYDDRNQEVHILKQMVSQYQEQLRTLEVNNYALTMHLQQAQQSNSFPGRFNPDVF</sequence>
<gene>
    <name evidence="2" type="ORF">RHSIM_Rhsim12G0190800</name>
</gene>
<feature type="compositionally biased region" description="Low complexity" evidence="1">
    <location>
        <begin position="24"/>
        <end position="54"/>
    </location>
</feature>
<evidence type="ECO:0000313" key="2">
    <source>
        <dbReference type="EMBL" id="KAF7123146.1"/>
    </source>
</evidence>
<keyword evidence="3" id="KW-1185">Reference proteome</keyword>
<dbReference type="AlphaFoldDB" id="A0A834G7T8"/>
<evidence type="ECO:0008006" key="4">
    <source>
        <dbReference type="Google" id="ProtNLM"/>
    </source>
</evidence>
<name>A0A834G7T8_RHOSS</name>
<protein>
    <recommendedName>
        <fullName evidence="4">CUE domain-containing protein</fullName>
    </recommendedName>
</protein>
<evidence type="ECO:0000313" key="3">
    <source>
        <dbReference type="Proteomes" id="UP000626092"/>
    </source>
</evidence>
<dbReference type="PANTHER" id="PTHR31245">
    <property type="entry name" value="UBIQUITIN SYSTEM COMPONENT CUE PROTEIN"/>
    <property type="match status" value="1"/>
</dbReference>
<proteinExistence type="predicted"/>
<evidence type="ECO:0000256" key="1">
    <source>
        <dbReference type="SAM" id="MobiDB-lite"/>
    </source>
</evidence>
<dbReference type="PANTHER" id="PTHR31245:SF20">
    <property type="entry name" value="F18B13.13 PROTEIN"/>
    <property type="match status" value="1"/>
</dbReference>
<organism evidence="2 3">
    <name type="scientific">Rhododendron simsii</name>
    <name type="common">Sims's rhododendron</name>
    <dbReference type="NCBI Taxonomy" id="118357"/>
    <lineage>
        <taxon>Eukaryota</taxon>
        <taxon>Viridiplantae</taxon>
        <taxon>Streptophyta</taxon>
        <taxon>Embryophyta</taxon>
        <taxon>Tracheophyta</taxon>
        <taxon>Spermatophyta</taxon>
        <taxon>Magnoliopsida</taxon>
        <taxon>eudicotyledons</taxon>
        <taxon>Gunneridae</taxon>
        <taxon>Pentapetalae</taxon>
        <taxon>asterids</taxon>
        <taxon>Ericales</taxon>
        <taxon>Ericaceae</taxon>
        <taxon>Ericoideae</taxon>
        <taxon>Rhodoreae</taxon>
        <taxon>Rhododendron</taxon>
    </lineage>
</organism>
<dbReference type="OrthoDB" id="440455at2759"/>
<feature type="region of interest" description="Disordered" evidence="1">
    <location>
        <begin position="16"/>
        <end position="55"/>
    </location>
</feature>
<dbReference type="CDD" id="cd14279">
    <property type="entry name" value="CUE"/>
    <property type="match status" value="1"/>
</dbReference>
<dbReference type="EMBL" id="WJXA01000012">
    <property type="protein sequence ID" value="KAF7123146.1"/>
    <property type="molecule type" value="Genomic_DNA"/>
</dbReference>
<comment type="caution">
    <text evidence="2">The sequence shown here is derived from an EMBL/GenBank/DDBJ whole genome shotgun (WGS) entry which is preliminary data.</text>
</comment>